<feature type="domain" description="C2" evidence="1">
    <location>
        <begin position="1"/>
        <end position="117"/>
    </location>
</feature>
<dbReference type="Gene3D" id="2.60.40.150">
    <property type="entry name" value="C2 domain"/>
    <property type="match status" value="1"/>
</dbReference>
<proteinExistence type="predicted"/>
<gene>
    <name evidence="2" type="ORF">SBAD_LOCUS8269</name>
</gene>
<evidence type="ECO:0000313" key="2">
    <source>
        <dbReference type="EMBL" id="VDP16186.1"/>
    </source>
</evidence>
<dbReference type="InterPro" id="IPR000008">
    <property type="entry name" value="C2_dom"/>
</dbReference>
<dbReference type="EMBL" id="UZAM01011429">
    <property type="protein sequence ID" value="VDP16186.1"/>
    <property type="molecule type" value="Genomic_DNA"/>
</dbReference>
<protein>
    <submittedName>
        <fullName evidence="4">C2 domain-containing protein</fullName>
    </submittedName>
</protein>
<reference evidence="4" key="1">
    <citation type="submission" date="2016-06" db="UniProtKB">
        <authorList>
            <consortium name="WormBaseParasite"/>
        </authorList>
    </citation>
    <scope>IDENTIFICATION</scope>
</reference>
<dbReference type="PROSITE" id="PS50004">
    <property type="entry name" value="C2"/>
    <property type="match status" value="1"/>
</dbReference>
<dbReference type="WBParaSite" id="SBAD_0000857701-mRNA-1">
    <property type="protein sequence ID" value="SBAD_0000857701-mRNA-1"/>
    <property type="gene ID" value="SBAD_0000857701"/>
</dbReference>
<keyword evidence="3" id="KW-1185">Reference proteome</keyword>
<dbReference type="InterPro" id="IPR035892">
    <property type="entry name" value="C2_domain_sf"/>
</dbReference>
<dbReference type="Pfam" id="PF00168">
    <property type="entry name" value="C2"/>
    <property type="match status" value="1"/>
</dbReference>
<evidence type="ECO:0000313" key="4">
    <source>
        <dbReference type="WBParaSite" id="SBAD_0000857701-mRNA-1"/>
    </source>
</evidence>
<accession>A0A183IXC1</accession>
<evidence type="ECO:0000259" key="1">
    <source>
        <dbReference type="PROSITE" id="PS50004"/>
    </source>
</evidence>
<reference evidence="2 3" key="2">
    <citation type="submission" date="2018-11" db="EMBL/GenBank/DDBJ databases">
        <authorList>
            <consortium name="Pathogen Informatics"/>
        </authorList>
    </citation>
    <scope>NUCLEOTIDE SEQUENCE [LARGE SCALE GENOMIC DNA]</scope>
</reference>
<name>A0A183IXC1_9BILA</name>
<dbReference type="OrthoDB" id="1562946at2759"/>
<organism evidence="4">
    <name type="scientific">Soboliphyme baturini</name>
    <dbReference type="NCBI Taxonomy" id="241478"/>
    <lineage>
        <taxon>Eukaryota</taxon>
        <taxon>Metazoa</taxon>
        <taxon>Ecdysozoa</taxon>
        <taxon>Nematoda</taxon>
        <taxon>Enoplea</taxon>
        <taxon>Dorylaimia</taxon>
        <taxon>Dioctophymatida</taxon>
        <taxon>Dioctophymatoidea</taxon>
        <taxon>Soboliphymatidae</taxon>
        <taxon>Soboliphyme</taxon>
    </lineage>
</organism>
<sequence length="204" mass="23495">MDCQSVVDNCGDMCIVKECTRYVEARCLPLRQSTSSSIHNVCCVVKLDREEIFRTTTTFQSSNPFFGDEFHYEVPRKFRLLSFYLFDQYSGRIARHLGRITFRKQDIVKYSGSERWYHLKPLNRHLDVTGKICLELSFVDDERHPGSARRLHMRDTEQNAVVFDSIGSDCAAESADAPSSGLLTDHAAFRSLTAMFFFEITPRI</sequence>
<dbReference type="SUPFAM" id="SSF49562">
    <property type="entry name" value="C2 domain (Calcium/lipid-binding domain, CaLB)"/>
    <property type="match status" value="1"/>
</dbReference>
<dbReference type="AlphaFoldDB" id="A0A183IXC1"/>
<evidence type="ECO:0000313" key="3">
    <source>
        <dbReference type="Proteomes" id="UP000270296"/>
    </source>
</evidence>
<dbReference type="SMART" id="SM00239">
    <property type="entry name" value="C2"/>
    <property type="match status" value="1"/>
</dbReference>
<dbReference type="Proteomes" id="UP000270296">
    <property type="component" value="Unassembled WGS sequence"/>
</dbReference>